<dbReference type="Proteomes" id="UP001163603">
    <property type="component" value="Chromosome 12"/>
</dbReference>
<dbReference type="EMBL" id="CM047747">
    <property type="protein sequence ID" value="KAJ0017174.1"/>
    <property type="molecule type" value="Genomic_DNA"/>
</dbReference>
<organism evidence="1 2">
    <name type="scientific">Pistacia integerrima</name>
    <dbReference type="NCBI Taxonomy" id="434235"/>
    <lineage>
        <taxon>Eukaryota</taxon>
        <taxon>Viridiplantae</taxon>
        <taxon>Streptophyta</taxon>
        <taxon>Embryophyta</taxon>
        <taxon>Tracheophyta</taxon>
        <taxon>Spermatophyta</taxon>
        <taxon>Magnoliopsida</taxon>
        <taxon>eudicotyledons</taxon>
        <taxon>Gunneridae</taxon>
        <taxon>Pentapetalae</taxon>
        <taxon>rosids</taxon>
        <taxon>malvids</taxon>
        <taxon>Sapindales</taxon>
        <taxon>Anacardiaceae</taxon>
        <taxon>Pistacia</taxon>
    </lineage>
</organism>
<keyword evidence="2" id="KW-1185">Reference proteome</keyword>
<evidence type="ECO:0000313" key="1">
    <source>
        <dbReference type="EMBL" id="KAJ0017174.1"/>
    </source>
</evidence>
<accession>A0ACC0XHV7</accession>
<comment type="caution">
    <text evidence="1">The sequence shown here is derived from an EMBL/GenBank/DDBJ whole genome shotgun (WGS) entry which is preliminary data.</text>
</comment>
<reference evidence="2" key="1">
    <citation type="journal article" date="2023" name="G3 (Bethesda)">
        <title>Genome assembly and association tests identify interacting loci associated with vigor, precocity, and sex in interspecific pistachio rootstocks.</title>
        <authorList>
            <person name="Palmer W."/>
            <person name="Jacygrad E."/>
            <person name="Sagayaradj S."/>
            <person name="Cavanaugh K."/>
            <person name="Han R."/>
            <person name="Bertier L."/>
            <person name="Beede B."/>
            <person name="Kafkas S."/>
            <person name="Golino D."/>
            <person name="Preece J."/>
            <person name="Michelmore R."/>
        </authorList>
    </citation>
    <scope>NUCLEOTIDE SEQUENCE [LARGE SCALE GENOMIC DNA]</scope>
</reference>
<protein>
    <submittedName>
        <fullName evidence="1">Uncharacterized protein</fullName>
    </submittedName>
</protein>
<gene>
    <name evidence="1" type="ORF">Pint_11951</name>
</gene>
<name>A0ACC0XHV7_9ROSI</name>
<evidence type="ECO:0000313" key="2">
    <source>
        <dbReference type="Proteomes" id="UP001163603"/>
    </source>
</evidence>
<proteinExistence type="predicted"/>
<sequence>MDPFYRCWPLIAIQRVDSSTPSNASCFTHEPFWVQLHNMPFAAMNNDCGVQLASAIGKVLEVEVGENGLGWGSFLRVKVEVELTKPLVRGRILRIGEQKLWIAFKLKNPILNSDLSCEPVHQSYILRNLNAMVVQQIEAQSIFIHLPWMLLVIQGAHMSTFQERCGEYFIINSPIISANNGSTQDSLPETNALIEDVMAQDWQEAPPHQDVTTTPQLSEISSQAIHPGGPKRPTWKREARGINHINVEEGGGCFATPPYPMICISWNCRGLGNPRIVCELHHWVKTKCPDFVFLMETKCNRNKLELIRNKIGFSCSFVVESRRASGGIAMLWKDNKEVDLVSYTQHHISIIVNQPTANQKFILTGFYGHPDASKRTGSWNLLRELKAQSNMTWLCIGDFNEICHQYEKFGAADRPYRQMQNFREALLDCDLSEIPFNGDFFTWNNGREGWYFTKEKLDKGFGNKAWFELFSDCIVNSLTAWDNRAECGELIQREWLCNLNPNSSLPSAMEGLQTCKEKLSTWSKSTFRDQRNTVTDKLSQLKHLEDTNRGDKKEELQQLKQEIDGLLEEDYIKWKQRAKQQWLKDGDRNTKFFHLCANQHRKSNVIKQISSDDGRFANKPEEVSNLFQLFFQSLFSSSMPERIEDCIRVVKPVITPKMNSDLVKQISNEEVEKAVFNMNGLGSPGPDGFLAIFYQKHWMIIGPSVCAAVKTPFKVSEFRPISLCNVLYKILAKVLANRLQKILPQIISPSQSAFIPDRLITDNAIVAFEVMHTMNTSLKGKDGYMVLKLDMSKAYDRLEWSFLQAVMLKMGFNPTWIKVIMNCLSSVTYLVLINGIPQKSFKPSRGIRQGDPLSPYLFIIRAETLSRLIQDA</sequence>